<accession>A0A226EU26</accession>
<evidence type="ECO:0000256" key="1">
    <source>
        <dbReference type="SAM" id="MobiDB-lite"/>
    </source>
</evidence>
<feature type="compositionally biased region" description="Polar residues" evidence="1">
    <location>
        <begin position="326"/>
        <end position="335"/>
    </location>
</feature>
<dbReference type="Proteomes" id="UP000198287">
    <property type="component" value="Unassembled WGS sequence"/>
</dbReference>
<comment type="caution">
    <text evidence="3">The sequence shown here is derived from an EMBL/GenBank/DDBJ whole genome shotgun (WGS) entry which is preliminary data.</text>
</comment>
<feature type="region of interest" description="Disordered" evidence="1">
    <location>
        <begin position="315"/>
        <end position="335"/>
    </location>
</feature>
<gene>
    <name evidence="3" type="ORF">Fcan01_04152</name>
</gene>
<dbReference type="EMBL" id="LNIX01000002">
    <property type="protein sequence ID" value="OXA61125.1"/>
    <property type="molecule type" value="Genomic_DNA"/>
</dbReference>
<evidence type="ECO:0000313" key="4">
    <source>
        <dbReference type="Proteomes" id="UP000198287"/>
    </source>
</evidence>
<sequence>MIIRPEDEQVEDRLREMFGMRQFPHLYKDWISPDDYYADPHFYKQVNDDFIGMENKPPTVNSPLPFVLRWDQLLGIWQQEEDHSTMSPLTTDKLPPQIFLRGKIGAPWAKTFSGNQTSSLVGHLHSHHQVAKPPPFLSENWSDDDQLMNVMNYAVGLNQMLICIVAGFILGWVCARCCFSRRKRRAVFNENNGNRNPIAVRGNAVNAVAPPLPPPREGHYSSSSNDYQERRHQSAPPAQPFMFNRIIPSVHQFANNRTPISSRRNHRSFPMVLVPPGQMDLNNRVVNTVTGSTIQLPPPHLRMNLLTQQNTLQAQQQGLGQRGFWGSSSRPRARP</sequence>
<keyword evidence="4" id="KW-1185">Reference proteome</keyword>
<name>A0A226EU26_FOLCA</name>
<keyword evidence="2" id="KW-0472">Membrane</keyword>
<protein>
    <submittedName>
        <fullName evidence="3">Uncharacterized protein</fullName>
    </submittedName>
</protein>
<evidence type="ECO:0000256" key="2">
    <source>
        <dbReference type="SAM" id="Phobius"/>
    </source>
</evidence>
<feature type="region of interest" description="Disordered" evidence="1">
    <location>
        <begin position="206"/>
        <end position="235"/>
    </location>
</feature>
<evidence type="ECO:0000313" key="3">
    <source>
        <dbReference type="EMBL" id="OXA61125.1"/>
    </source>
</evidence>
<reference evidence="3 4" key="1">
    <citation type="submission" date="2015-12" db="EMBL/GenBank/DDBJ databases">
        <title>The genome of Folsomia candida.</title>
        <authorList>
            <person name="Faddeeva A."/>
            <person name="Derks M.F."/>
            <person name="Anvar Y."/>
            <person name="Smit S."/>
            <person name="Van Straalen N."/>
            <person name="Roelofs D."/>
        </authorList>
    </citation>
    <scope>NUCLEOTIDE SEQUENCE [LARGE SCALE GENOMIC DNA]</scope>
    <source>
        <strain evidence="3 4">VU population</strain>
        <tissue evidence="3">Whole body</tissue>
    </source>
</reference>
<keyword evidence="2" id="KW-0812">Transmembrane</keyword>
<organism evidence="3 4">
    <name type="scientific">Folsomia candida</name>
    <name type="common">Springtail</name>
    <dbReference type="NCBI Taxonomy" id="158441"/>
    <lineage>
        <taxon>Eukaryota</taxon>
        <taxon>Metazoa</taxon>
        <taxon>Ecdysozoa</taxon>
        <taxon>Arthropoda</taxon>
        <taxon>Hexapoda</taxon>
        <taxon>Collembola</taxon>
        <taxon>Entomobryomorpha</taxon>
        <taxon>Isotomoidea</taxon>
        <taxon>Isotomidae</taxon>
        <taxon>Proisotominae</taxon>
        <taxon>Folsomia</taxon>
    </lineage>
</organism>
<keyword evidence="2" id="KW-1133">Transmembrane helix</keyword>
<dbReference type="AlphaFoldDB" id="A0A226EU26"/>
<feature type="transmembrane region" description="Helical" evidence="2">
    <location>
        <begin position="153"/>
        <end position="175"/>
    </location>
</feature>
<proteinExistence type="predicted"/>